<feature type="domain" description="OmpR/PhoB-type" evidence="5">
    <location>
        <begin position="1"/>
        <end position="91"/>
    </location>
</feature>
<accession>A0ABT6WS67</accession>
<reference evidence="6 7" key="1">
    <citation type="submission" date="2023-05" db="EMBL/GenBank/DDBJ databases">
        <title>Actinoplanes sp. NEAU-A12 genome sequencing.</title>
        <authorList>
            <person name="Wang Z.-S."/>
        </authorList>
    </citation>
    <scope>NUCLEOTIDE SEQUENCE [LARGE SCALE GENOMIC DNA]</scope>
    <source>
        <strain evidence="6 7">NEAU-A12</strain>
    </source>
</reference>
<evidence type="ECO:0000256" key="4">
    <source>
        <dbReference type="SAM" id="MobiDB-lite"/>
    </source>
</evidence>
<dbReference type="EMBL" id="JASCTH010000020">
    <property type="protein sequence ID" value="MDI6102579.1"/>
    <property type="molecule type" value="Genomic_DNA"/>
</dbReference>
<protein>
    <submittedName>
        <fullName evidence="6">BTAD domain-containing putative transcriptional regulator</fullName>
    </submittedName>
</protein>
<dbReference type="SMART" id="SM00862">
    <property type="entry name" value="Trans_reg_C"/>
    <property type="match status" value="1"/>
</dbReference>
<sequence length="954" mass="101248">MGIGIGLLGPVELSRDGAVIPLSGVPQRVLLARLALAGGRPVPVTDLIEALWEGEQPDNALGNLHSYVSRLRRCTGADVIRREPGGYRLDLPDGAVDTERVERLVETARGREPATAAGMLAEALGAWRGDPLADVADRLAFAPEVARLAEWRRHLREEWLDRRVEAGAAAEALPEIEALATAEPLRERAHLLLMRALHVTGRTPEALVVARAFRDRLADGHGVDPSPLMGELQRRILTDDPALRVPARSASDAADGPGASDEDAASSPAGPATESGTGLRLGRVDRFFGRREELAALRAALAAGRVTTLVGPGGVGKTRLTSEALTGGELVVELAERSVPADVAAAVAGALGLRTAPRGGVAALAERIGATPATLVLDNCEHLLEPVRVLVGELVARCPGLRVLATSRHRLDVAGERVLRIGPLPADDQVALFCDRAALLRAGFTDDARTRELAAAICRLVDGLPLAVELAARREAVFGLAHLRDRLGAGLNVLEPARGGDRATAVSATVEWSYRLLDPAAQRLLDRLAVCRGGFTLDALPHFAPDAEPLLAELVDASLIVADPPRYRLLETVRHVGLGHLGPDGERQARDAHARWMLAFADDLVRGARERDPWTYPAMRRELANLQEALTWLSGGDGDRDDGARLAARLAVVGADYPDPGLTEQLARWAPERVETPGEVLRAFAAGTGEWLHGRLAEADRLLTAALDRMPAEHDLRWGALLIRISNEMFAGRPDAVRADAERMASDPMAPAWARATGICCSALMDAYGGDPEAGGRWLEKYAGLLDTEHLDGFVPFTRGELLAGADPEQALAWYDRSIAANDRSNLTYTGHIARVGRAAVLIRLGRRAEAITACREVIVAVRDANMTAQVWTMVRLSAELLADLGDAEIAAALVAAADADPFAPAVMGPDRIRLDAIRAAVAAAPPLAGGMPAAVTAVGKALARAGAQGEGHD</sequence>
<dbReference type="CDD" id="cd15831">
    <property type="entry name" value="BTAD"/>
    <property type="match status" value="1"/>
</dbReference>
<feature type="DNA-binding region" description="OmpR/PhoB-type" evidence="3">
    <location>
        <begin position="1"/>
        <end position="91"/>
    </location>
</feature>
<dbReference type="Proteomes" id="UP001241758">
    <property type="component" value="Unassembled WGS sequence"/>
</dbReference>
<dbReference type="InterPro" id="IPR027417">
    <property type="entry name" value="P-loop_NTPase"/>
</dbReference>
<evidence type="ECO:0000256" key="3">
    <source>
        <dbReference type="PROSITE-ProRule" id="PRU01091"/>
    </source>
</evidence>
<dbReference type="InterPro" id="IPR036388">
    <property type="entry name" value="WH-like_DNA-bd_sf"/>
</dbReference>
<dbReference type="PANTHER" id="PTHR47691:SF3">
    <property type="entry name" value="HTH-TYPE TRANSCRIPTIONAL REGULATOR RV0890C-RELATED"/>
    <property type="match status" value="1"/>
</dbReference>
<gene>
    <name evidence="6" type="ORF">QLQ12_28555</name>
</gene>
<organism evidence="6 7">
    <name type="scientific">Actinoplanes sandaracinus</name>
    <dbReference type="NCBI Taxonomy" id="3045177"/>
    <lineage>
        <taxon>Bacteria</taxon>
        <taxon>Bacillati</taxon>
        <taxon>Actinomycetota</taxon>
        <taxon>Actinomycetes</taxon>
        <taxon>Micromonosporales</taxon>
        <taxon>Micromonosporaceae</taxon>
        <taxon>Actinoplanes</taxon>
    </lineage>
</organism>
<dbReference type="InterPro" id="IPR011990">
    <property type="entry name" value="TPR-like_helical_dom_sf"/>
</dbReference>
<dbReference type="SUPFAM" id="SSF46894">
    <property type="entry name" value="C-terminal effector domain of the bipartite response regulators"/>
    <property type="match status" value="1"/>
</dbReference>
<dbReference type="PROSITE" id="PS51755">
    <property type="entry name" value="OMPR_PHOB"/>
    <property type="match status" value="1"/>
</dbReference>
<evidence type="ECO:0000256" key="1">
    <source>
        <dbReference type="ARBA" id="ARBA00005820"/>
    </source>
</evidence>
<dbReference type="SUPFAM" id="SSF48452">
    <property type="entry name" value="TPR-like"/>
    <property type="match status" value="2"/>
</dbReference>
<dbReference type="Gene3D" id="1.10.10.10">
    <property type="entry name" value="Winged helix-like DNA-binding domain superfamily/Winged helix DNA-binding domain"/>
    <property type="match status" value="1"/>
</dbReference>
<keyword evidence="2 3" id="KW-0238">DNA-binding</keyword>
<keyword evidence="7" id="KW-1185">Reference proteome</keyword>
<dbReference type="Gene3D" id="1.25.40.10">
    <property type="entry name" value="Tetratricopeptide repeat domain"/>
    <property type="match status" value="2"/>
</dbReference>
<dbReference type="InterPro" id="IPR005158">
    <property type="entry name" value="BTAD"/>
</dbReference>
<dbReference type="Gene3D" id="3.40.50.300">
    <property type="entry name" value="P-loop containing nucleotide triphosphate hydrolases"/>
    <property type="match status" value="1"/>
</dbReference>
<dbReference type="RefSeq" id="WP_282763640.1">
    <property type="nucleotide sequence ID" value="NZ_JASCTH010000020.1"/>
</dbReference>
<evidence type="ECO:0000313" key="6">
    <source>
        <dbReference type="EMBL" id="MDI6102579.1"/>
    </source>
</evidence>
<dbReference type="SUPFAM" id="SSF52540">
    <property type="entry name" value="P-loop containing nucleoside triphosphate hydrolases"/>
    <property type="match status" value="1"/>
</dbReference>
<dbReference type="SMART" id="SM01043">
    <property type="entry name" value="BTAD"/>
    <property type="match status" value="1"/>
</dbReference>
<dbReference type="InterPro" id="IPR001867">
    <property type="entry name" value="OmpR/PhoB-type_DNA-bd"/>
</dbReference>
<dbReference type="PANTHER" id="PTHR47691">
    <property type="entry name" value="REGULATOR-RELATED"/>
    <property type="match status" value="1"/>
</dbReference>
<name>A0ABT6WS67_9ACTN</name>
<feature type="compositionally biased region" description="Low complexity" evidence="4">
    <location>
        <begin position="246"/>
        <end position="272"/>
    </location>
</feature>
<evidence type="ECO:0000313" key="7">
    <source>
        <dbReference type="Proteomes" id="UP001241758"/>
    </source>
</evidence>
<dbReference type="InterPro" id="IPR016032">
    <property type="entry name" value="Sig_transdc_resp-reg_C-effctor"/>
</dbReference>
<comment type="similarity">
    <text evidence="1">Belongs to the AfsR/DnrI/RedD regulatory family.</text>
</comment>
<dbReference type="Pfam" id="PF03704">
    <property type="entry name" value="BTAD"/>
    <property type="match status" value="1"/>
</dbReference>
<evidence type="ECO:0000259" key="5">
    <source>
        <dbReference type="PROSITE" id="PS51755"/>
    </source>
</evidence>
<proteinExistence type="inferred from homology"/>
<feature type="region of interest" description="Disordered" evidence="4">
    <location>
        <begin position="243"/>
        <end position="278"/>
    </location>
</feature>
<comment type="caution">
    <text evidence="6">The sequence shown here is derived from an EMBL/GenBank/DDBJ whole genome shotgun (WGS) entry which is preliminary data.</text>
</comment>
<evidence type="ECO:0000256" key="2">
    <source>
        <dbReference type="ARBA" id="ARBA00023125"/>
    </source>
</evidence>